<evidence type="ECO:0000313" key="4">
    <source>
        <dbReference type="Proteomes" id="UP001595807"/>
    </source>
</evidence>
<comment type="caution">
    <text evidence="3">The sequence shown here is derived from an EMBL/GenBank/DDBJ whole genome shotgun (WGS) entry which is preliminary data.</text>
</comment>
<evidence type="ECO:0000259" key="2">
    <source>
        <dbReference type="PROSITE" id="PS50994"/>
    </source>
</evidence>
<name>A0ABV8CVL7_9STRE</name>
<organism evidence="3 4">
    <name type="scientific">Streptococcus caprae</name>
    <dbReference type="NCBI Taxonomy" id="1640501"/>
    <lineage>
        <taxon>Bacteria</taxon>
        <taxon>Bacillati</taxon>
        <taxon>Bacillota</taxon>
        <taxon>Bacilli</taxon>
        <taxon>Lactobacillales</taxon>
        <taxon>Streptococcaceae</taxon>
        <taxon>Streptococcus</taxon>
    </lineage>
</organism>
<evidence type="ECO:0000313" key="3">
    <source>
        <dbReference type="EMBL" id="MFC3928027.1"/>
    </source>
</evidence>
<dbReference type="InterPro" id="IPR009057">
    <property type="entry name" value="Homeodomain-like_sf"/>
</dbReference>
<dbReference type="Proteomes" id="UP001595807">
    <property type="component" value="Unassembled WGS sequence"/>
</dbReference>
<reference evidence="4" key="1">
    <citation type="journal article" date="2019" name="Int. J. Syst. Evol. Microbiol.">
        <title>The Global Catalogue of Microorganisms (GCM) 10K type strain sequencing project: providing services to taxonomists for standard genome sequencing and annotation.</title>
        <authorList>
            <consortium name="The Broad Institute Genomics Platform"/>
            <consortium name="The Broad Institute Genome Sequencing Center for Infectious Disease"/>
            <person name="Wu L."/>
            <person name="Ma J."/>
        </authorList>
    </citation>
    <scope>NUCLEOTIDE SEQUENCE [LARGE SCALE GENOMIC DNA]</scope>
    <source>
        <strain evidence="4">CCUG 67170</strain>
    </source>
</reference>
<dbReference type="SUPFAM" id="SSF53098">
    <property type="entry name" value="Ribonuclease H-like"/>
    <property type="match status" value="1"/>
</dbReference>
<sequence length="368" mass="42928">MSRKIRRHFTDDFKQQIVDLYNAGMKRSALIKEYDLIPSTFDKWVRQAKTTGSFKSIDNLTDEQRELIALIKRNRELEMHLDILKQAAVIMAPKREIITANKDKYSISAMCRWLNLPRSSYYYRATKPVSKAALEEKVKQIFRESKSRYGARKIKQCLASDGIILSCRRIRRLMKRLNLVSVYQQASFKPRSQGKNEDPIPNRLARQFHQEQPLEAIVTDLTYVRAGQHWAFVCLIIDLFNREIIGVSVGWKKSAELVKQAIQSIPYALTKVNLFHSDRGKEFDNQLIDEMLETFGITRSLSQAGCPCDNAVAESTYRSFKLEFIHQETFHSLEELTLKTKNYVHWWNHHRIHGSLNYQTPMAKRVIA</sequence>
<dbReference type="Pfam" id="PF00665">
    <property type="entry name" value="rve"/>
    <property type="match status" value="1"/>
</dbReference>
<dbReference type="Pfam" id="PF13333">
    <property type="entry name" value="rve_2"/>
    <property type="match status" value="1"/>
</dbReference>
<dbReference type="InterPro" id="IPR025948">
    <property type="entry name" value="HTH-like_dom"/>
</dbReference>
<keyword evidence="4" id="KW-1185">Reference proteome</keyword>
<dbReference type="InterPro" id="IPR012337">
    <property type="entry name" value="RNaseH-like_sf"/>
</dbReference>
<gene>
    <name evidence="3" type="ORF">ACFORF_05350</name>
</gene>
<dbReference type="InterPro" id="IPR001584">
    <property type="entry name" value="Integrase_cat-core"/>
</dbReference>
<dbReference type="InterPro" id="IPR050900">
    <property type="entry name" value="Transposase_IS3/IS150/IS904"/>
</dbReference>
<dbReference type="Pfam" id="PF01527">
    <property type="entry name" value="HTH_Tnp_1"/>
    <property type="match status" value="1"/>
</dbReference>
<dbReference type="InterPro" id="IPR036397">
    <property type="entry name" value="RNaseH_sf"/>
</dbReference>
<dbReference type="PANTHER" id="PTHR46889:SF4">
    <property type="entry name" value="TRANSPOSASE INSO FOR INSERTION SEQUENCE ELEMENT IS911B-RELATED"/>
    <property type="match status" value="1"/>
</dbReference>
<evidence type="ECO:0000256" key="1">
    <source>
        <dbReference type="ARBA" id="ARBA00002286"/>
    </source>
</evidence>
<proteinExistence type="predicted"/>
<dbReference type="EMBL" id="JBHRZV010000035">
    <property type="protein sequence ID" value="MFC3928027.1"/>
    <property type="molecule type" value="Genomic_DNA"/>
</dbReference>
<dbReference type="SUPFAM" id="SSF46689">
    <property type="entry name" value="Homeodomain-like"/>
    <property type="match status" value="1"/>
</dbReference>
<comment type="function">
    <text evidence="1">Involved in the transposition of the insertion sequence.</text>
</comment>
<dbReference type="InterPro" id="IPR002514">
    <property type="entry name" value="Transposase_8"/>
</dbReference>
<accession>A0ABV8CVL7</accession>
<feature type="domain" description="Integrase catalytic" evidence="2">
    <location>
        <begin position="209"/>
        <end position="368"/>
    </location>
</feature>
<dbReference type="PANTHER" id="PTHR46889">
    <property type="entry name" value="TRANSPOSASE INSF FOR INSERTION SEQUENCE IS3B-RELATED"/>
    <property type="match status" value="1"/>
</dbReference>
<dbReference type="RefSeq" id="WP_380426201.1">
    <property type="nucleotide sequence ID" value="NZ_JBHRZV010000035.1"/>
</dbReference>
<dbReference type="InterPro" id="IPR048020">
    <property type="entry name" value="Transpos_IS3"/>
</dbReference>
<dbReference type="PROSITE" id="PS50994">
    <property type="entry name" value="INTEGRASE"/>
    <property type="match status" value="1"/>
</dbReference>
<dbReference type="Pfam" id="PF13276">
    <property type="entry name" value="HTH_21"/>
    <property type="match status" value="1"/>
</dbReference>
<dbReference type="NCBIfam" id="NF033516">
    <property type="entry name" value="transpos_IS3"/>
    <property type="match status" value="1"/>
</dbReference>
<dbReference type="Gene3D" id="3.30.420.10">
    <property type="entry name" value="Ribonuclease H-like superfamily/Ribonuclease H"/>
    <property type="match status" value="1"/>
</dbReference>
<protein>
    <submittedName>
        <fullName evidence="3">IS3 family transposase</fullName>
    </submittedName>
</protein>